<dbReference type="GO" id="GO:0003677">
    <property type="term" value="F:DNA binding"/>
    <property type="evidence" value="ECO:0007669"/>
    <property type="project" value="InterPro"/>
</dbReference>
<accession>A0A6N8SAP9</accession>
<dbReference type="Pfam" id="PF01555">
    <property type="entry name" value="N6_N4_Mtase"/>
    <property type="match status" value="2"/>
</dbReference>
<evidence type="ECO:0000256" key="1">
    <source>
        <dbReference type="ARBA" id="ARBA00006594"/>
    </source>
</evidence>
<evidence type="ECO:0000313" key="9">
    <source>
        <dbReference type="Proteomes" id="UP000435802"/>
    </source>
</evidence>
<evidence type="ECO:0000256" key="2">
    <source>
        <dbReference type="ARBA" id="ARBA00011900"/>
    </source>
</evidence>
<dbReference type="Proteomes" id="UP000435802">
    <property type="component" value="Unassembled WGS sequence"/>
</dbReference>
<dbReference type="OrthoDB" id="9816043at2"/>
<dbReference type="InterPro" id="IPR002052">
    <property type="entry name" value="DNA_methylase_N6_adenine_CS"/>
</dbReference>
<organism evidence="8 9">
    <name type="scientific">Shinella kummerowiae</name>
    <dbReference type="NCBI Taxonomy" id="417745"/>
    <lineage>
        <taxon>Bacteria</taxon>
        <taxon>Pseudomonadati</taxon>
        <taxon>Pseudomonadota</taxon>
        <taxon>Alphaproteobacteria</taxon>
        <taxon>Hyphomicrobiales</taxon>
        <taxon>Rhizobiaceae</taxon>
        <taxon>Shinella</taxon>
    </lineage>
</organism>
<dbReference type="EMBL" id="WUMK01000002">
    <property type="protein sequence ID" value="MXN44638.1"/>
    <property type="molecule type" value="Genomic_DNA"/>
</dbReference>
<dbReference type="Gene3D" id="3.40.50.150">
    <property type="entry name" value="Vaccinia Virus protein VP39"/>
    <property type="match status" value="1"/>
</dbReference>
<dbReference type="EC" id="2.1.1.72" evidence="2"/>
<evidence type="ECO:0000313" key="8">
    <source>
        <dbReference type="EMBL" id="MXN44638.1"/>
    </source>
</evidence>
<dbReference type="GO" id="GO:0032259">
    <property type="term" value="P:methylation"/>
    <property type="evidence" value="ECO:0007669"/>
    <property type="project" value="UniProtKB-KW"/>
</dbReference>
<feature type="domain" description="DNA methylase N-4/N-6" evidence="7">
    <location>
        <begin position="162"/>
        <end position="294"/>
    </location>
</feature>
<keyword evidence="3 8" id="KW-0489">Methyltransferase</keyword>
<sequence>MSRLTDLIAQARKKDAALGEELEREFKVLSARRSFGLNFERHRPENVELPGRPVRKGDKVRVLPPRGSTVKGDQRIWKVLGFDRENGARLAQLELIGNGEPEAASVSLEDLVVVAEFRDYIYPGLVSTGRVERGGHKPFHTVINGENFHVLEALTYTHRGKIDAIYIDPPYNSGAKDWKYNNDYVEKDDLYRHSKWLAMIERRLQVAKELLNSEKSVLIATIDEKEYLRLGMLLEQVFPDSKIQMITTLINPKGVARGNEFYRVEEYVFFVFVGAASVTKAHDPMILTGKRNDAAEADSSPKSVNVRWGNLLRSGTDAKRTDRKHQFYPIYLDASKGTLHSVGEPLLPVTADRSIIVPPAGTVAVWPIRKDGSEGRWQVGHHRLRELFEQGFVSIGRFNGGDRVSFSYVTDKLFEQIAAGEIEITGKDDRGAVLLSFSNDASASENPKTMWNKTSHSASEYGSSLIRQIIPGRNFPFPKSLYAVEDSLRFFVASKADAIVLDFFSGSGTTAHAVMRLNRQDGGRRQCISVTNNEVAAEEQAALRKAGLRPGDSEWEEWGICDYITKPRIAAAITGKTPNGKDIEGDYKFFNEFPMSEGFDENAEFFTLTYETPVAVSHNRAFSRIAPLLWMRAGSEGCRIDVVPAEGWAVADTYGLLVDLDKTAPFCNAVETKSNFRIAYVVTDNERRFQSVARQLPAAVEPVRLYESYLTNFRFSMGR</sequence>
<gene>
    <name evidence="8" type="ORF">GR138_05520</name>
</gene>
<comment type="catalytic activity">
    <reaction evidence="6">
        <text>a 2'-deoxyadenosine in DNA + S-adenosyl-L-methionine = an N(6)-methyl-2'-deoxyadenosine in DNA + S-adenosyl-L-homocysteine + H(+)</text>
        <dbReference type="Rhea" id="RHEA:15197"/>
        <dbReference type="Rhea" id="RHEA-COMP:12418"/>
        <dbReference type="Rhea" id="RHEA-COMP:12419"/>
        <dbReference type="ChEBI" id="CHEBI:15378"/>
        <dbReference type="ChEBI" id="CHEBI:57856"/>
        <dbReference type="ChEBI" id="CHEBI:59789"/>
        <dbReference type="ChEBI" id="CHEBI:90615"/>
        <dbReference type="ChEBI" id="CHEBI:90616"/>
        <dbReference type="EC" id="2.1.1.72"/>
    </reaction>
</comment>
<keyword evidence="9" id="KW-1185">Reference proteome</keyword>
<dbReference type="InterPro" id="IPR002941">
    <property type="entry name" value="DNA_methylase_N4/N6"/>
</dbReference>
<feature type="domain" description="DNA methylase N-4/N-6" evidence="7">
    <location>
        <begin position="442"/>
        <end position="527"/>
    </location>
</feature>
<dbReference type="AlphaFoldDB" id="A0A6N8SAP9"/>
<dbReference type="PRINTS" id="PR00506">
    <property type="entry name" value="D21N6MTFRASE"/>
</dbReference>
<name>A0A6N8SAP9_9HYPH</name>
<protein>
    <recommendedName>
        <fullName evidence="2">site-specific DNA-methyltransferase (adenine-specific)</fullName>
        <ecNumber evidence="2">2.1.1.72</ecNumber>
    </recommendedName>
</protein>
<dbReference type="InterPro" id="IPR029063">
    <property type="entry name" value="SAM-dependent_MTases_sf"/>
</dbReference>
<dbReference type="PROSITE" id="PS00092">
    <property type="entry name" value="N6_MTASE"/>
    <property type="match status" value="1"/>
</dbReference>
<evidence type="ECO:0000256" key="3">
    <source>
        <dbReference type="ARBA" id="ARBA00022603"/>
    </source>
</evidence>
<proteinExistence type="inferred from homology"/>
<dbReference type="RefSeq" id="WP_160857617.1">
    <property type="nucleotide sequence ID" value="NZ_WUMK01000002.1"/>
</dbReference>
<reference evidence="8 9" key="1">
    <citation type="submission" date="2019-12" db="EMBL/GenBank/DDBJ databases">
        <title>Shinella kummerowiae sp. nov., a symbiotic bacterium isolated from root nodules of the herbal legume Kummerowia stipulacea.</title>
        <authorList>
            <person name="Gao J."/>
        </authorList>
    </citation>
    <scope>NUCLEOTIDE SEQUENCE [LARGE SCALE GENOMIC DNA]</scope>
    <source>
        <strain evidence="8 9">CCBAU 25048</strain>
    </source>
</reference>
<evidence type="ECO:0000256" key="6">
    <source>
        <dbReference type="ARBA" id="ARBA00047942"/>
    </source>
</evidence>
<comment type="similarity">
    <text evidence="1">Belongs to the N(4)/N(6)-methyltransferase family.</text>
</comment>
<evidence type="ECO:0000256" key="5">
    <source>
        <dbReference type="ARBA" id="ARBA00022691"/>
    </source>
</evidence>
<dbReference type="InterPro" id="IPR002295">
    <property type="entry name" value="N4/N6-MTase_EcoPI_Mod-like"/>
</dbReference>
<dbReference type="GO" id="GO:0008170">
    <property type="term" value="F:N-methyltransferase activity"/>
    <property type="evidence" value="ECO:0007669"/>
    <property type="project" value="InterPro"/>
</dbReference>
<comment type="caution">
    <text evidence="8">The sequence shown here is derived from an EMBL/GenBank/DDBJ whole genome shotgun (WGS) entry which is preliminary data.</text>
</comment>
<dbReference type="GO" id="GO:0009007">
    <property type="term" value="F:site-specific DNA-methyltransferase (adenine-specific) activity"/>
    <property type="evidence" value="ECO:0007669"/>
    <property type="project" value="UniProtKB-EC"/>
</dbReference>
<evidence type="ECO:0000259" key="7">
    <source>
        <dbReference type="Pfam" id="PF01555"/>
    </source>
</evidence>
<dbReference type="SUPFAM" id="SSF53335">
    <property type="entry name" value="S-adenosyl-L-methionine-dependent methyltransferases"/>
    <property type="match status" value="1"/>
</dbReference>
<keyword evidence="5" id="KW-0949">S-adenosyl-L-methionine</keyword>
<keyword evidence="4 8" id="KW-0808">Transferase</keyword>
<evidence type="ECO:0000256" key="4">
    <source>
        <dbReference type="ARBA" id="ARBA00022679"/>
    </source>
</evidence>